<keyword evidence="2" id="KW-1185">Reference proteome</keyword>
<dbReference type="GeneID" id="8590273"/>
<dbReference type="CTD" id="8590273"/>
<accession>A8WKM8</accession>
<dbReference type="InParanoid" id="A8WKM8"/>
<reference evidence="1 2" key="2">
    <citation type="journal article" date="2011" name="PLoS Genet.">
        <title>Caenorhabditis briggsae recombinant inbred line genotypes reveal inter-strain incompatibility and the evolution of recombination.</title>
        <authorList>
            <person name="Ross J.A."/>
            <person name="Koboldt D.C."/>
            <person name="Staisch J.E."/>
            <person name="Chamberlin H.M."/>
            <person name="Gupta B.P."/>
            <person name="Miller R.D."/>
            <person name="Baird S.E."/>
            <person name="Haag E.S."/>
        </authorList>
    </citation>
    <scope>NUCLEOTIDE SEQUENCE [LARGE SCALE GENOMIC DNA]</scope>
    <source>
        <strain evidence="1 2">AF16</strain>
    </source>
</reference>
<reference evidence="1 2" key="1">
    <citation type="journal article" date="2003" name="PLoS Biol.">
        <title>The genome sequence of Caenorhabditis briggsae: a platform for comparative genomics.</title>
        <authorList>
            <person name="Stein L.D."/>
            <person name="Bao Z."/>
            <person name="Blasiar D."/>
            <person name="Blumenthal T."/>
            <person name="Brent M.R."/>
            <person name="Chen N."/>
            <person name="Chinwalla A."/>
            <person name="Clarke L."/>
            <person name="Clee C."/>
            <person name="Coghlan A."/>
            <person name="Coulson A."/>
            <person name="D'Eustachio P."/>
            <person name="Fitch D.H."/>
            <person name="Fulton L.A."/>
            <person name="Fulton R.E."/>
            <person name="Griffiths-Jones S."/>
            <person name="Harris T.W."/>
            <person name="Hillier L.W."/>
            <person name="Kamath R."/>
            <person name="Kuwabara P.E."/>
            <person name="Mardis E.R."/>
            <person name="Marra M.A."/>
            <person name="Miner T.L."/>
            <person name="Minx P."/>
            <person name="Mullikin J.C."/>
            <person name="Plumb R.W."/>
            <person name="Rogers J."/>
            <person name="Schein J.E."/>
            <person name="Sohrmann M."/>
            <person name="Spieth J."/>
            <person name="Stajich J.E."/>
            <person name="Wei C."/>
            <person name="Willey D."/>
            <person name="Wilson R.K."/>
            <person name="Durbin R."/>
            <person name="Waterston R.H."/>
        </authorList>
    </citation>
    <scope>NUCLEOTIDE SEQUENCE [LARGE SCALE GENOMIC DNA]</scope>
    <source>
        <strain evidence="1 2">AF16</strain>
    </source>
</reference>
<protein>
    <submittedName>
        <fullName evidence="1">Protein CBG24405</fullName>
    </submittedName>
</protein>
<sequence>MSSLSEMPELVMETITGFLDFRSVLSQVFSKFEIFMIEVENFNEKEELLNLWGTSYLSESSIYWYFRIRDSEENILVVDHQQEFNHMFFFAIETRDVSNGKIVHDYNKY</sequence>
<gene>
    <name evidence="1" type="ORF">CBG24405</name>
    <name evidence="1" type="ORF">CBG_24405</name>
</gene>
<dbReference type="Proteomes" id="UP000008549">
    <property type="component" value="Unassembled WGS sequence"/>
</dbReference>
<name>A8WKM8_CAEBR</name>
<evidence type="ECO:0000313" key="1">
    <source>
        <dbReference type="EMBL" id="CAP21023.1"/>
    </source>
</evidence>
<proteinExistence type="predicted"/>
<dbReference type="KEGG" id="cbr:CBG_24405"/>
<dbReference type="RefSeq" id="XP_002648270.1">
    <property type="nucleotide sequence ID" value="XM_002648224.1"/>
</dbReference>
<dbReference type="AlphaFoldDB" id="A8WKM8"/>
<evidence type="ECO:0000313" key="2">
    <source>
        <dbReference type="Proteomes" id="UP000008549"/>
    </source>
</evidence>
<dbReference type="EMBL" id="HE601059">
    <property type="protein sequence ID" value="CAP21023.1"/>
    <property type="molecule type" value="Genomic_DNA"/>
</dbReference>
<organism evidence="1 2">
    <name type="scientific">Caenorhabditis briggsae</name>
    <dbReference type="NCBI Taxonomy" id="6238"/>
    <lineage>
        <taxon>Eukaryota</taxon>
        <taxon>Metazoa</taxon>
        <taxon>Ecdysozoa</taxon>
        <taxon>Nematoda</taxon>
        <taxon>Chromadorea</taxon>
        <taxon>Rhabditida</taxon>
        <taxon>Rhabditina</taxon>
        <taxon>Rhabditomorpha</taxon>
        <taxon>Rhabditoidea</taxon>
        <taxon>Rhabditidae</taxon>
        <taxon>Peloderinae</taxon>
        <taxon>Caenorhabditis</taxon>
    </lineage>
</organism>
<dbReference type="HOGENOM" id="CLU_2186295_0_0_1"/>